<evidence type="ECO:0000256" key="3">
    <source>
        <dbReference type="ARBA" id="ARBA00023125"/>
    </source>
</evidence>
<feature type="domain" description="AP2/ERF" evidence="8">
    <location>
        <begin position="47"/>
        <end position="104"/>
    </location>
</feature>
<feature type="region of interest" description="Disordered" evidence="7">
    <location>
        <begin position="119"/>
        <end position="139"/>
    </location>
</feature>
<evidence type="ECO:0000256" key="5">
    <source>
        <dbReference type="ARBA" id="ARBA00023242"/>
    </source>
</evidence>
<keyword evidence="2" id="KW-0805">Transcription regulation</keyword>
<dbReference type="InterPro" id="IPR016177">
    <property type="entry name" value="DNA-bd_dom_sf"/>
</dbReference>
<dbReference type="Gene3D" id="3.30.730.10">
    <property type="entry name" value="AP2/ERF domain"/>
    <property type="match status" value="2"/>
</dbReference>
<dbReference type="GO" id="GO:0006950">
    <property type="term" value="P:response to stress"/>
    <property type="evidence" value="ECO:0007669"/>
    <property type="project" value="TreeGrafter"/>
</dbReference>
<keyword evidence="5" id="KW-0539">Nucleus</keyword>
<comment type="subcellular location">
    <subcellularLocation>
        <location evidence="1">Nucleus</location>
    </subcellularLocation>
</comment>
<dbReference type="PANTHER" id="PTHR31241">
    <property type="entry name" value="DEHYDRATION-RESPONSIVE ELEMENT-BINDING PROTEIN 2C"/>
    <property type="match status" value="1"/>
</dbReference>
<dbReference type="InterPro" id="IPR036955">
    <property type="entry name" value="AP2/ERF_dom_sf"/>
</dbReference>
<name>A0AAD8U4C7_LOLMU</name>
<keyword evidence="4" id="KW-0804">Transcription</keyword>
<keyword evidence="3" id="KW-0238">DNA-binding</keyword>
<dbReference type="PRINTS" id="PR00367">
    <property type="entry name" value="ETHRSPELEMNT"/>
</dbReference>
<accession>A0AAD8U4C7</accession>
<feature type="region of interest" description="Disordered" evidence="7">
    <location>
        <begin position="1"/>
        <end position="53"/>
    </location>
</feature>
<dbReference type="GO" id="GO:0005634">
    <property type="term" value="C:nucleus"/>
    <property type="evidence" value="ECO:0007669"/>
    <property type="project" value="UniProtKB-SubCell"/>
</dbReference>
<sequence length="388" mass="41934">MEQAQAPATPSSSANRTEQDPAKRLGIQTSLAAAPRGKGSPENTHHRYRGVRQCKSGRWASEIREPNHGKRHWLGTFNTAVDAAIAYDRAAIAYFGSRAIVNIGSRVIPCTSRTKQAQARSSATPVVRTPVVAPPGKGGLENRRHGYRGVWQRKSGRWAAEIREPNSGKRHWVGTFGTAIDAAIAYDRAAIAIIGSGAIVNFPSALPLTADTPVKCYPASCSPSAAATTVFSEHELKPMITASVLGGHGLNQKVAAPYVFDEHEVKPMLTASVFDDDKREVKPMITASGFSEGELKPMVAASVLGEHEVEPMPAHGGSDATRIAQHWDVSWARQEEVFTDYLNDIAMYIGVHPITEKLSFQPDIKSEDYLVDGVGTEFADSPLWALGD</sequence>
<dbReference type="SMART" id="SM00380">
    <property type="entry name" value="AP2"/>
    <property type="match status" value="2"/>
</dbReference>
<dbReference type="SUPFAM" id="SSF54171">
    <property type="entry name" value="DNA-binding domain"/>
    <property type="match status" value="2"/>
</dbReference>
<dbReference type="InterPro" id="IPR001471">
    <property type="entry name" value="AP2/ERF_dom"/>
</dbReference>
<evidence type="ECO:0000256" key="2">
    <source>
        <dbReference type="ARBA" id="ARBA00023015"/>
    </source>
</evidence>
<protein>
    <recommendedName>
        <fullName evidence="8">AP2/ERF domain-containing protein</fullName>
    </recommendedName>
</protein>
<comment type="caution">
    <text evidence="9">The sequence shown here is derived from an EMBL/GenBank/DDBJ whole genome shotgun (WGS) entry which is preliminary data.</text>
</comment>
<dbReference type="Pfam" id="PF00847">
    <property type="entry name" value="AP2"/>
    <property type="match status" value="2"/>
</dbReference>
<evidence type="ECO:0000313" key="9">
    <source>
        <dbReference type="EMBL" id="KAK1697453.1"/>
    </source>
</evidence>
<comment type="similarity">
    <text evidence="6">Belongs to the AP2/ERF transcription factor family. ERF subfamily.</text>
</comment>
<feature type="compositionally biased region" description="Low complexity" evidence="7">
    <location>
        <begin position="1"/>
        <end position="14"/>
    </location>
</feature>
<evidence type="ECO:0000256" key="7">
    <source>
        <dbReference type="SAM" id="MobiDB-lite"/>
    </source>
</evidence>
<proteinExistence type="inferred from homology"/>
<dbReference type="EMBL" id="JAUUTY010000001">
    <property type="protein sequence ID" value="KAK1697453.1"/>
    <property type="molecule type" value="Genomic_DNA"/>
</dbReference>
<dbReference type="PROSITE" id="PS51032">
    <property type="entry name" value="AP2_ERF"/>
    <property type="match status" value="2"/>
</dbReference>
<dbReference type="GO" id="GO:0003700">
    <property type="term" value="F:DNA-binding transcription factor activity"/>
    <property type="evidence" value="ECO:0007669"/>
    <property type="project" value="InterPro"/>
</dbReference>
<dbReference type="PANTHER" id="PTHR31241:SF77">
    <property type="entry name" value="AP2_ERF DOMAIN-CONTAINING PROTEIN"/>
    <property type="match status" value="1"/>
</dbReference>
<reference evidence="9" key="1">
    <citation type="submission" date="2023-07" db="EMBL/GenBank/DDBJ databases">
        <title>A chromosome-level genome assembly of Lolium multiflorum.</title>
        <authorList>
            <person name="Chen Y."/>
            <person name="Copetti D."/>
            <person name="Kolliker R."/>
            <person name="Studer B."/>
        </authorList>
    </citation>
    <scope>NUCLEOTIDE SEQUENCE</scope>
    <source>
        <strain evidence="9">02402/16</strain>
        <tissue evidence="9">Leaf</tissue>
    </source>
</reference>
<dbReference type="GO" id="GO:0045893">
    <property type="term" value="P:positive regulation of DNA-templated transcription"/>
    <property type="evidence" value="ECO:0007669"/>
    <property type="project" value="TreeGrafter"/>
</dbReference>
<feature type="domain" description="AP2/ERF" evidence="8">
    <location>
        <begin position="146"/>
        <end position="203"/>
    </location>
</feature>
<organism evidence="9 10">
    <name type="scientific">Lolium multiflorum</name>
    <name type="common">Italian ryegrass</name>
    <name type="synonym">Lolium perenne subsp. multiflorum</name>
    <dbReference type="NCBI Taxonomy" id="4521"/>
    <lineage>
        <taxon>Eukaryota</taxon>
        <taxon>Viridiplantae</taxon>
        <taxon>Streptophyta</taxon>
        <taxon>Embryophyta</taxon>
        <taxon>Tracheophyta</taxon>
        <taxon>Spermatophyta</taxon>
        <taxon>Magnoliopsida</taxon>
        <taxon>Liliopsida</taxon>
        <taxon>Poales</taxon>
        <taxon>Poaceae</taxon>
        <taxon>BOP clade</taxon>
        <taxon>Pooideae</taxon>
        <taxon>Poodae</taxon>
        <taxon>Poeae</taxon>
        <taxon>Poeae Chloroplast Group 2 (Poeae type)</taxon>
        <taxon>Loliodinae</taxon>
        <taxon>Loliinae</taxon>
        <taxon>Lolium</taxon>
    </lineage>
</organism>
<feature type="compositionally biased region" description="Low complexity" evidence="7">
    <location>
        <begin position="123"/>
        <end position="135"/>
    </location>
</feature>
<evidence type="ECO:0000313" key="10">
    <source>
        <dbReference type="Proteomes" id="UP001231189"/>
    </source>
</evidence>
<evidence type="ECO:0000256" key="1">
    <source>
        <dbReference type="ARBA" id="ARBA00004123"/>
    </source>
</evidence>
<evidence type="ECO:0000256" key="6">
    <source>
        <dbReference type="ARBA" id="ARBA00024343"/>
    </source>
</evidence>
<keyword evidence="10" id="KW-1185">Reference proteome</keyword>
<evidence type="ECO:0000259" key="8">
    <source>
        <dbReference type="PROSITE" id="PS51032"/>
    </source>
</evidence>
<dbReference type="CDD" id="cd00018">
    <property type="entry name" value="AP2"/>
    <property type="match status" value="2"/>
</dbReference>
<dbReference type="AlphaFoldDB" id="A0AAD8U4C7"/>
<dbReference type="GO" id="GO:0000976">
    <property type="term" value="F:transcription cis-regulatory region binding"/>
    <property type="evidence" value="ECO:0007669"/>
    <property type="project" value="TreeGrafter"/>
</dbReference>
<dbReference type="Proteomes" id="UP001231189">
    <property type="component" value="Unassembled WGS sequence"/>
</dbReference>
<evidence type="ECO:0000256" key="4">
    <source>
        <dbReference type="ARBA" id="ARBA00023163"/>
    </source>
</evidence>
<gene>
    <name evidence="9" type="ORF">QYE76_014150</name>
</gene>